<keyword evidence="6" id="KW-1185">Reference proteome</keyword>
<keyword evidence="1 4" id="KW-1003">Cell membrane</keyword>
<evidence type="ECO:0000256" key="1">
    <source>
        <dbReference type="ARBA" id="ARBA00022475"/>
    </source>
</evidence>
<dbReference type="GO" id="GO:0009898">
    <property type="term" value="C:cytoplasmic side of plasma membrane"/>
    <property type="evidence" value="ECO:0007669"/>
    <property type="project" value="InterPro"/>
</dbReference>
<dbReference type="InterPro" id="IPR038228">
    <property type="entry name" value="Syd_sf"/>
</dbReference>
<comment type="similarity">
    <text evidence="4">Belongs to the Syd family.</text>
</comment>
<dbReference type="Gene3D" id="3.40.1580.20">
    <property type="entry name" value="Syd protein"/>
    <property type="match status" value="1"/>
</dbReference>
<reference evidence="5 6" key="1">
    <citation type="submission" date="2018-05" db="EMBL/GenBank/DDBJ databases">
        <title>Salinimonas sp. HMF8227 Genome sequencing and assembly.</title>
        <authorList>
            <person name="Kang H."/>
            <person name="Kang J."/>
            <person name="Cha I."/>
            <person name="Kim H."/>
            <person name="Joh K."/>
        </authorList>
    </citation>
    <scope>NUCLEOTIDE SEQUENCE [LARGE SCALE GENOMIC DNA]</scope>
    <source>
        <strain evidence="5 6">HMF8227</strain>
    </source>
</reference>
<accession>A0A2S2E4P3</accession>
<organism evidence="5 6">
    <name type="scientific">Saliniradius amylolyticus</name>
    <dbReference type="NCBI Taxonomy" id="2183582"/>
    <lineage>
        <taxon>Bacteria</taxon>
        <taxon>Pseudomonadati</taxon>
        <taxon>Pseudomonadota</taxon>
        <taxon>Gammaproteobacteria</taxon>
        <taxon>Alteromonadales</taxon>
        <taxon>Alteromonadaceae</taxon>
        <taxon>Saliniradius</taxon>
    </lineage>
</organism>
<comment type="subcellular location">
    <subcellularLocation>
        <location evidence="4">Cell inner membrane</location>
        <topology evidence="4">Peripheral membrane protein</topology>
        <orientation evidence="4">Cytoplasmic side</orientation>
    </subcellularLocation>
    <text evidence="4">Loosely associated with the cytoplasmic side of the inner membrane, probably via SecY.</text>
</comment>
<evidence type="ECO:0000256" key="4">
    <source>
        <dbReference type="HAMAP-Rule" id="MF_01104"/>
    </source>
</evidence>
<evidence type="ECO:0000256" key="3">
    <source>
        <dbReference type="ARBA" id="ARBA00023136"/>
    </source>
</evidence>
<dbReference type="OrthoDB" id="5599437at2"/>
<proteinExistence type="inferred from homology"/>
<evidence type="ECO:0000313" key="6">
    <source>
        <dbReference type="Proteomes" id="UP000245728"/>
    </source>
</evidence>
<dbReference type="Proteomes" id="UP000245728">
    <property type="component" value="Chromosome"/>
</dbReference>
<name>A0A2S2E4P3_9ALTE</name>
<dbReference type="RefSeq" id="WP_109340182.1">
    <property type="nucleotide sequence ID" value="NZ_CP029347.1"/>
</dbReference>
<dbReference type="EMBL" id="CP029347">
    <property type="protein sequence ID" value="AWL12626.1"/>
    <property type="molecule type" value="Genomic_DNA"/>
</dbReference>
<dbReference type="InterPro" id="IPR009948">
    <property type="entry name" value="Syd"/>
</dbReference>
<protein>
    <recommendedName>
        <fullName evidence="4">Protein Syd</fullName>
    </recommendedName>
</protein>
<dbReference type="AlphaFoldDB" id="A0A2S2E4P3"/>
<comment type="function">
    <text evidence="4">Interacts with the SecY protein in vivo. May bind preferentially to an uncomplexed state of SecY, thus functioning either as a chelating agent for excess SecY in the cell or as a regulatory factor that negatively controls the translocase function.</text>
</comment>
<keyword evidence="3 4" id="KW-0472">Membrane</keyword>
<dbReference type="NCBIfam" id="NF003439">
    <property type="entry name" value="PRK04968.1"/>
    <property type="match status" value="1"/>
</dbReference>
<dbReference type="Pfam" id="PF07348">
    <property type="entry name" value="Syd"/>
    <property type="match status" value="1"/>
</dbReference>
<evidence type="ECO:0000256" key="2">
    <source>
        <dbReference type="ARBA" id="ARBA00022519"/>
    </source>
</evidence>
<dbReference type="KEGG" id="salh:HMF8227_02168"/>
<sequence>MSETNLEMALDDFIRRYREYADAHEGLVTDYDPQWTSPCLQGEPDANGRVCWQPVRQSPPLGFSDCEAALELSFHPDIKTFYGRYWSQGLNAVTDRGPLQLLQLWNEDDGTHLQQNLIGHVLMKRRLRQPETLFIAVTDDDDMMISIDNQSGAVMLEPVGIEPREQLAPSLAEFLYQLQPGPAF</sequence>
<keyword evidence="2 4" id="KW-0997">Cell inner membrane</keyword>
<dbReference type="HAMAP" id="MF_01104">
    <property type="entry name" value="Syd"/>
    <property type="match status" value="1"/>
</dbReference>
<evidence type="ECO:0000313" key="5">
    <source>
        <dbReference type="EMBL" id="AWL12626.1"/>
    </source>
</evidence>
<dbReference type="CDD" id="cd16323">
    <property type="entry name" value="Syd"/>
    <property type="match status" value="1"/>
</dbReference>
<gene>
    <name evidence="4" type="primary">syd</name>
    <name evidence="5" type="ORF">HMF8227_02168</name>
</gene>